<dbReference type="InterPro" id="IPR036038">
    <property type="entry name" value="Aminotransferase-like"/>
</dbReference>
<evidence type="ECO:0000256" key="5">
    <source>
        <dbReference type="ARBA" id="ARBA00022909"/>
    </source>
</evidence>
<dbReference type="GO" id="GO:0008153">
    <property type="term" value="P:4-aminobenzoate biosynthetic process"/>
    <property type="evidence" value="ECO:0007669"/>
    <property type="project" value="UniProtKB-UniRule"/>
</dbReference>
<keyword evidence="6 11" id="KW-0456">Lyase</keyword>
<dbReference type="InterPro" id="IPR043132">
    <property type="entry name" value="BCAT-like_C"/>
</dbReference>
<dbReference type="EC" id="4.1.3.38" evidence="8 10"/>
<evidence type="ECO:0000256" key="3">
    <source>
        <dbReference type="ARBA" id="ARBA00011738"/>
    </source>
</evidence>
<dbReference type="InterPro" id="IPR050571">
    <property type="entry name" value="Class-IV_PLP-Dep_Aminotrnsfr"/>
</dbReference>
<evidence type="ECO:0000256" key="7">
    <source>
        <dbReference type="ARBA" id="ARBA00035633"/>
    </source>
</evidence>
<dbReference type="InterPro" id="IPR043131">
    <property type="entry name" value="BCAT-like_N"/>
</dbReference>
<dbReference type="GO" id="GO:0046656">
    <property type="term" value="P:folic acid biosynthetic process"/>
    <property type="evidence" value="ECO:0007669"/>
    <property type="project" value="UniProtKB-KW"/>
</dbReference>
<sequence>MQPGIPIGDRSFQFGDGIFTTIRVRAGVAEYWPQHLARLQQGVARLGFVEPDWQQLTNQVQQAISAPEQVLKVVISRGHAGRGYSPLGVNGPDTYISTAELPDFRLQRQQGIRLGVARLQLGCQPLLAGLKHNNRLEQVLLKQELATTDWDDLLVLDQRGFVTEAIAANVFFYRAGRWLTPVLDQAGVAGVMRQVLLEHLQAEQVQWTLDELQGIEALFCCNALCGILPVHTFLEKPLQLAPVQQLQQEFACFVA</sequence>
<proteinExistence type="inferred from homology"/>
<comment type="cofactor">
    <cofactor evidence="1">
        <name>pyridoxal 5'-phosphate</name>
        <dbReference type="ChEBI" id="CHEBI:597326"/>
    </cofactor>
</comment>
<comment type="pathway">
    <text evidence="7">Cofactor biosynthesis; tetrahydrofolate biosynthesis; 4-aminobenzoate from chorismate: step 2/2.</text>
</comment>
<dbReference type="Gene3D" id="3.30.470.10">
    <property type="match status" value="1"/>
</dbReference>
<protein>
    <recommendedName>
        <fullName evidence="8 10">Aminodeoxychorismate lyase</fullName>
        <ecNumber evidence="8 10">4.1.3.38</ecNumber>
    </recommendedName>
</protein>
<dbReference type="GO" id="GO:0008696">
    <property type="term" value="F:4-amino-4-deoxychorismate lyase activity"/>
    <property type="evidence" value="ECO:0007669"/>
    <property type="project" value="UniProtKB-UniRule"/>
</dbReference>
<evidence type="ECO:0000256" key="4">
    <source>
        <dbReference type="ARBA" id="ARBA00022898"/>
    </source>
</evidence>
<keyword evidence="5" id="KW-0289">Folate biosynthesis</keyword>
<keyword evidence="4" id="KW-0663">Pyridoxal phosphate</keyword>
<comment type="catalytic activity">
    <reaction evidence="9">
        <text>4-amino-4-deoxychorismate = 4-aminobenzoate + pyruvate + H(+)</text>
        <dbReference type="Rhea" id="RHEA:16201"/>
        <dbReference type="ChEBI" id="CHEBI:15361"/>
        <dbReference type="ChEBI" id="CHEBI:15378"/>
        <dbReference type="ChEBI" id="CHEBI:17836"/>
        <dbReference type="ChEBI" id="CHEBI:58406"/>
        <dbReference type="EC" id="4.1.3.38"/>
    </reaction>
</comment>
<evidence type="ECO:0000256" key="9">
    <source>
        <dbReference type="ARBA" id="ARBA00049529"/>
    </source>
</evidence>
<dbReference type="EMBL" id="FNRM01000002">
    <property type="protein sequence ID" value="SEA27357.1"/>
    <property type="molecule type" value="Genomic_DNA"/>
</dbReference>
<evidence type="ECO:0000256" key="6">
    <source>
        <dbReference type="ARBA" id="ARBA00023239"/>
    </source>
</evidence>
<dbReference type="STRING" id="152573.SAMN04488051_102367"/>
<evidence type="ECO:0000313" key="12">
    <source>
        <dbReference type="Proteomes" id="UP000198773"/>
    </source>
</evidence>
<dbReference type="InterPro" id="IPR017824">
    <property type="entry name" value="Aminodeoxychorismate_lyase_IV"/>
</dbReference>
<dbReference type="GO" id="GO:0005829">
    <property type="term" value="C:cytosol"/>
    <property type="evidence" value="ECO:0007669"/>
    <property type="project" value="TreeGrafter"/>
</dbReference>
<dbReference type="Pfam" id="PF01063">
    <property type="entry name" value="Aminotran_4"/>
    <property type="match status" value="1"/>
</dbReference>
<reference evidence="11 12" key="1">
    <citation type="submission" date="2016-10" db="EMBL/GenBank/DDBJ databases">
        <authorList>
            <person name="de Groot N.N."/>
        </authorList>
    </citation>
    <scope>NUCLEOTIDE SEQUENCE [LARGE SCALE GENOMIC DNA]</scope>
    <source>
        <strain evidence="11 12">CGMCC 1.3430</strain>
    </source>
</reference>
<dbReference type="GO" id="GO:0030170">
    <property type="term" value="F:pyridoxal phosphate binding"/>
    <property type="evidence" value="ECO:0007669"/>
    <property type="project" value="InterPro"/>
</dbReference>
<name>A0A1H3ZUH3_ALKAM</name>
<dbReference type="AlphaFoldDB" id="A0A1H3ZUH3"/>
<evidence type="ECO:0000256" key="8">
    <source>
        <dbReference type="ARBA" id="ARBA00035676"/>
    </source>
</evidence>
<dbReference type="Gene3D" id="3.20.10.10">
    <property type="entry name" value="D-amino Acid Aminotransferase, subunit A, domain 2"/>
    <property type="match status" value="1"/>
</dbReference>
<evidence type="ECO:0000313" key="11">
    <source>
        <dbReference type="EMBL" id="SEA27357.1"/>
    </source>
</evidence>
<comment type="subunit">
    <text evidence="3">Homodimer.</text>
</comment>
<comment type="similarity">
    <text evidence="2">Belongs to the class-IV pyridoxal-phosphate-dependent aminotransferase family.</text>
</comment>
<accession>A0A1H3ZUH3</accession>
<dbReference type="Proteomes" id="UP000198773">
    <property type="component" value="Unassembled WGS sequence"/>
</dbReference>
<dbReference type="NCBIfam" id="TIGR03461">
    <property type="entry name" value="pabC_Proteo"/>
    <property type="match status" value="1"/>
</dbReference>
<keyword evidence="12" id="KW-1185">Reference proteome</keyword>
<dbReference type="PANTHER" id="PTHR42743">
    <property type="entry name" value="AMINO-ACID AMINOTRANSFERASE"/>
    <property type="match status" value="1"/>
</dbReference>
<gene>
    <name evidence="11" type="ORF">SAMN04488051_102367</name>
</gene>
<dbReference type="RefSeq" id="WP_091340682.1">
    <property type="nucleotide sequence ID" value="NZ_FNRM01000002.1"/>
</dbReference>
<dbReference type="SUPFAM" id="SSF56752">
    <property type="entry name" value="D-aminoacid aminotransferase-like PLP-dependent enzymes"/>
    <property type="match status" value="1"/>
</dbReference>
<evidence type="ECO:0000256" key="2">
    <source>
        <dbReference type="ARBA" id="ARBA00009320"/>
    </source>
</evidence>
<dbReference type="InterPro" id="IPR001544">
    <property type="entry name" value="Aminotrans_IV"/>
</dbReference>
<evidence type="ECO:0000256" key="10">
    <source>
        <dbReference type="NCBIfam" id="TIGR03461"/>
    </source>
</evidence>
<organism evidence="11 12">
    <name type="scientific">Alkalimonas amylolytica</name>
    <dbReference type="NCBI Taxonomy" id="152573"/>
    <lineage>
        <taxon>Bacteria</taxon>
        <taxon>Pseudomonadati</taxon>
        <taxon>Pseudomonadota</taxon>
        <taxon>Gammaproteobacteria</taxon>
        <taxon>Alkalimonas</taxon>
    </lineage>
</organism>
<evidence type="ECO:0000256" key="1">
    <source>
        <dbReference type="ARBA" id="ARBA00001933"/>
    </source>
</evidence>
<dbReference type="CDD" id="cd01559">
    <property type="entry name" value="ADCL_like"/>
    <property type="match status" value="1"/>
</dbReference>
<dbReference type="PANTHER" id="PTHR42743:SF2">
    <property type="entry name" value="AMINODEOXYCHORISMATE LYASE"/>
    <property type="match status" value="1"/>
</dbReference>
<dbReference type="OrthoDB" id="9805628at2"/>